<feature type="region of interest" description="Disordered" evidence="6">
    <location>
        <begin position="1"/>
        <end position="20"/>
    </location>
</feature>
<evidence type="ECO:0000313" key="9">
    <source>
        <dbReference type="Proteomes" id="UP000006702"/>
    </source>
</evidence>
<dbReference type="Proteomes" id="UP000006702">
    <property type="component" value="Unassembled WGS sequence"/>
</dbReference>
<evidence type="ECO:0000256" key="4">
    <source>
        <dbReference type="ARBA" id="ARBA00023163"/>
    </source>
</evidence>
<dbReference type="OrthoDB" id="3266505at2759"/>
<dbReference type="GeneID" id="4585562"/>
<proteinExistence type="predicted"/>
<dbReference type="InterPro" id="IPR051127">
    <property type="entry name" value="Fungal_SecMet_Regulators"/>
</dbReference>
<evidence type="ECO:0000256" key="3">
    <source>
        <dbReference type="ARBA" id="ARBA00023125"/>
    </source>
</evidence>
<dbReference type="HOGENOM" id="CLU_009353_0_0_1"/>
<keyword evidence="9" id="KW-1185">Reference proteome</keyword>
<dbReference type="PANTHER" id="PTHR47424:SF6">
    <property type="entry name" value="PROLINE UTILIZATION TRANS-ACTIVATOR"/>
    <property type="match status" value="1"/>
</dbReference>
<dbReference type="SUPFAM" id="SSF57701">
    <property type="entry name" value="Zn2/Cys6 DNA-binding domain"/>
    <property type="match status" value="1"/>
</dbReference>
<dbReference type="CDD" id="cd12148">
    <property type="entry name" value="fungal_TF_MHR"/>
    <property type="match status" value="1"/>
</dbReference>
<evidence type="ECO:0000256" key="5">
    <source>
        <dbReference type="ARBA" id="ARBA00023242"/>
    </source>
</evidence>
<evidence type="ECO:0000256" key="6">
    <source>
        <dbReference type="SAM" id="MobiDB-lite"/>
    </source>
</evidence>
<sequence>MSQPESTRPRGRQKRPRVPEALRKRVAQACDSCRYHKEKCHGGLPCVRCQRYKRTCQYSQVDKRSERVVQSNVSRYPVSHSPLPASDKQRHLERIVQHFLGDISLEASNLRVVADMLEGNRSESRNASISGPNQEDYEDGAVMDSYSIHPLSTSTMHYSGEFSHWNYSRMIRRRLQSLGNDPDDNAAGDVAIANDSFRATKLQSTSSLVKSSTTYFPPRHIAEFLTNNFLEYAQTNYFYFDEIVFRQKLDYYYTIERPLDINDAGWICTILMTFAIGTQFAYMNGDRSQALRDPPGENSLLDDNIGLALYRHSCRLIPDLITIASIETVQAFLLLGVYTLPIDTSGLAYTYYGLAINMAIQNGMHRRFAGDGLDARTIEVRNRLWWSAYSLENILHGRPFSVSAAETDAELPKDLPELRPPNRATNLPNVNATIHLTEQLGKVAHIIGRLRRLPRGLHQPFLEQLFYIHNEIIRWWDSLPEKVHCRDLDPSGPLFRCNIHMELNYAMLRLYMGRPFILIQPKDSSSAGEVDPQRDPGPDITATLSSDGVHAAIRIIELCQLLQDTVGLARISYTEFSSCRAALLAIIAQSLNARPDYLRDSLLQGMALIRQMCVGLESARSEVAVIEALEQAARRLDHRSRSEDTATSQVDSAYSQFQRWARLWQNEPSSLSVMPESQLDDPQITAGSFDGFFASFPQELGSFATLHDAELQFSLNSPSMLWLDNLQLPPFSEDTSAPAWEAGNA</sequence>
<dbReference type="OMA" id="RYHKEKC"/>
<dbReference type="GO" id="GO:0003677">
    <property type="term" value="F:DNA binding"/>
    <property type="evidence" value="ECO:0007669"/>
    <property type="project" value="UniProtKB-KW"/>
</dbReference>
<dbReference type="PANTHER" id="PTHR47424">
    <property type="entry name" value="REGULATORY PROTEIN GAL4"/>
    <property type="match status" value="1"/>
</dbReference>
<accession>A1DK66</accession>
<keyword evidence="1" id="KW-0479">Metal-binding</keyword>
<feature type="domain" description="Zn(2)-C6 fungal-type" evidence="7">
    <location>
        <begin position="29"/>
        <end position="58"/>
    </location>
</feature>
<dbReference type="PROSITE" id="PS50048">
    <property type="entry name" value="ZN2_CY6_FUNGAL_2"/>
    <property type="match status" value="1"/>
</dbReference>
<dbReference type="SMART" id="SM00066">
    <property type="entry name" value="GAL4"/>
    <property type="match status" value="1"/>
</dbReference>
<dbReference type="GO" id="GO:0006351">
    <property type="term" value="P:DNA-templated transcription"/>
    <property type="evidence" value="ECO:0007669"/>
    <property type="project" value="InterPro"/>
</dbReference>
<dbReference type="AlphaFoldDB" id="A1DK66"/>
<name>A1DK66_NEOFI</name>
<evidence type="ECO:0000256" key="2">
    <source>
        <dbReference type="ARBA" id="ARBA00023015"/>
    </source>
</evidence>
<gene>
    <name evidence="8" type="ORF">NFIA_004630</name>
</gene>
<dbReference type="Pfam" id="PF00172">
    <property type="entry name" value="Zn_clus"/>
    <property type="match status" value="1"/>
</dbReference>
<dbReference type="PROSITE" id="PS00463">
    <property type="entry name" value="ZN2_CY6_FUNGAL_1"/>
    <property type="match status" value="1"/>
</dbReference>
<dbReference type="InterPro" id="IPR001138">
    <property type="entry name" value="Zn2Cys6_DnaBD"/>
</dbReference>
<keyword evidence="4" id="KW-0804">Transcription</keyword>
<dbReference type="KEGG" id="nfi:NFIA_004630"/>
<keyword evidence="3" id="KW-0238">DNA-binding</keyword>
<keyword evidence="5" id="KW-0539">Nucleus</keyword>
<dbReference type="RefSeq" id="XP_001259002.1">
    <property type="nucleotide sequence ID" value="XM_001259001.1"/>
</dbReference>
<dbReference type="GO" id="GO:0008270">
    <property type="term" value="F:zinc ion binding"/>
    <property type="evidence" value="ECO:0007669"/>
    <property type="project" value="InterPro"/>
</dbReference>
<dbReference type="InterPro" id="IPR036864">
    <property type="entry name" value="Zn2-C6_fun-type_DNA-bd_sf"/>
</dbReference>
<dbReference type="EMBL" id="DS027697">
    <property type="protein sequence ID" value="EAW17105.1"/>
    <property type="molecule type" value="Genomic_DNA"/>
</dbReference>
<dbReference type="GO" id="GO:0000981">
    <property type="term" value="F:DNA-binding transcription factor activity, RNA polymerase II-specific"/>
    <property type="evidence" value="ECO:0007669"/>
    <property type="project" value="InterPro"/>
</dbReference>
<dbReference type="Pfam" id="PF04082">
    <property type="entry name" value="Fungal_trans"/>
    <property type="match status" value="1"/>
</dbReference>
<dbReference type="InterPro" id="IPR007219">
    <property type="entry name" value="XnlR_reg_dom"/>
</dbReference>
<dbReference type="CDD" id="cd00067">
    <property type="entry name" value="GAL4"/>
    <property type="match status" value="1"/>
</dbReference>
<dbReference type="eggNOG" id="ENOG502S0WX">
    <property type="taxonomic scope" value="Eukaryota"/>
</dbReference>
<organism evidence="8 9">
    <name type="scientific">Neosartorya fischeri (strain ATCC 1020 / DSM 3700 / CBS 544.65 / FGSC A1164 / JCM 1740 / NRRL 181 / WB 181)</name>
    <name type="common">Aspergillus fischerianus</name>
    <dbReference type="NCBI Taxonomy" id="331117"/>
    <lineage>
        <taxon>Eukaryota</taxon>
        <taxon>Fungi</taxon>
        <taxon>Dikarya</taxon>
        <taxon>Ascomycota</taxon>
        <taxon>Pezizomycotina</taxon>
        <taxon>Eurotiomycetes</taxon>
        <taxon>Eurotiomycetidae</taxon>
        <taxon>Eurotiales</taxon>
        <taxon>Aspergillaceae</taxon>
        <taxon>Aspergillus</taxon>
        <taxon>Aspergillus subgen. Fumigati</taxon>
    </lineage>
</organism>
<evidence type="ECO:0000313" key="8">
    <source>
        <dbReference type="EMBL" id="EAW17105.1"/>
    </source>
</evidence>
<dbReference type="VEuPathDB" id="FungiDB:NFIA_004630"/>
<evidence type="ECO:0000256" key="1">
    <source>
        <dbReference type="ARBA" id="ARBA00022723"/>
    </source>
</evidence>
<protein>
    <submittedName>
        <fullName evidence="8">Fungal specific transcription factor, putative</fullName>
    </submittedName>
</protein>
<dbReference type="SMART" id="SM00906">
    <property type="entry name" value="Fungal_trans"/>
    <property type="match status" value="1"/>
</dbReference>
<evidence type="ECO:0000259" key="7">
    <source>
        <dbReference type="PROSITE" id="PS50048"/>
    </source>
</evidence>
<keyword evidence="2" id="KW-0805">Transcription regulation</keyword>
<dbReference type="Gene3D" id="4.10.240.10">
    <property type="entry name" value="Zn(2)-C6 fungal-type DNA-binding domain"/>
    <property type="match status" value="1"/>
</dbReference>
<reference evidence="9" key="1">
    <citation type="journal article" date="2008" name="PLoS Genet.">
        <title>Genomic islands in the pathogenic filamentous fungus Aspergillus fumigatus.</title>
        <authorList>
            <person name="Fedorova N.D."/>
            <person name="Khaldi N."/>
            <person name="Joardar V.S."/>
            <person name="Maiti R."/>
            <person name="Amedeo P."/>
            <person name="Anderson M.J."/>
            <person name="Crabtree J."/>
            <person name="Silva J.C."/>
            <person name="Badger J.H."/>
            <person name="Albarraq A."/>
            <person name="Angiuoli S."/>
            <person name="Bussey H."/>
            <person name="Bowyer P."/>
            <person name="Cotty P.J."/>
            <person name="Dyer P.S."/>
            <person name="Egan A."/>
            <person name="Galens K."/>
            <person name="Fraser-Liggett C.M."/>
            <person name="Haas B.J."/>
            <person name="Inman J.M."/>
            <person name="Kent R."/>
            <person name="Lemieux S."/>
            <person name="Malavazi I."/>
            <person name="Orvis J."/>
            <person name="Roemer T."/>
            <person name="Ronning C.M."/>
            <person name="Sundaram J.P."/>
            <person name="Sutton G."/>
            <person name="Turner G."/>
            <person name="Venter J.C."/>
            <person name="White O.R."/>
            <person name="Whitty B.R."/>
            <person name="Youngman P."/>
            <person name="Wolfe K.H."/>
            <person name="Goldman G.H."/>
            <person name="Wortman J.R."/>
            <person name="Jiang B."/>
            <person name="Denning D.W."/>
            <person name="Nierman W.C."/>
        </authorList>
    </citation>
    <scope>NUCLEOTIDE SEQUENCE [LARGE SCALE GENOMIC DNA]</scope>
    <source>
        <strain evidence="9">ATCC 1020 / DSM 3700 / CBS 544.65 / FGSC A1164 / JCM 1740 / NRRL 181 / WB 181</strain>
    </source>
</reference>